<reference evidence="2" key="1">
    <citation type="journal article" date="2023" name="G3 (Bethesda)">
        <title>A reference genome for the long-term kleptoplast-retaining sea slug Elysia crispata morphotype clarki.</title>
        <authorList>
            <person name="Eastman K.E."/>
            <person name="Pendleton A.L."/>
            <person name="Shaikh M.A."/>
            <person name="Suttiyut T."/>
            <person name="Ogas R."/>
            <person name="Tomko P."/>
            <person name="Gavelis G."/>
            <person name="Widhalm J.R."/>
            <person name="Wisecaver J.H."/>
        </authorList>
    </citation>
    <scope>NUCLEOTIDE SEQUENCE</scope>
    <source>
        <strain evidence="2">ECLA1</strain>
    </source>
</reference>
<proteinExistence type="predicted"/>
<keyword evidence="3" id="KW-1185">Reference proteome</keyword>
<feature type="region of interest" description="Disordered" evidence="1">
    <location>
        <begin position="254"/>
        <end position="282"/>
    </location>
</feature>
<feature type="region of interest" description="Disordered" evidence="1">
    <location>
        <begin position="1"/>
        <end position="28"/>
    </location>
</feature>
<comment type="caution">
    <text evidence="2">The sequence shown here is derived from an EMBL/GenBank/DDBJ whole genome shotgun (WGS) entry which is preliminary data.</text>
</comment>
<feature type="compositionally biased region" description="Basic and acidic residues" evidence="1">
    <location>
        <begin position="13"/>
        <end position="28"/>
    </location>
</feature>
<evidence type="ECO:0000256" key="1">
    <source>
        <dbReference type="SAM" id="MobiDB-lite"/>
    </source>
</evidence>
<dbReference type="AlphaFoldDB" id="A0AAE0YGV5"/>
<accession>A0AAE0YGV5</accession>
<dbReference type="EMBL" id="JAWDGP010006239">
    <property type="protein sequence ID" value="KAK3745032.1"/>
    <property type="molecule type" value="Genomic_DNA"/>
</dbReference>
<sequence length="282" mass="30925">MVSISMIKVHKEKKNESDARNPGKEIEENVWRTKTAPHAPQVPSRQDRGLLDQIVVAPGVVHDHRTQVWGQPSTDARASIIEEATLKINLGQKILECFDDCCTVVENKYVIASLVHGLGNVTAGCLLDHRSADKLETFSSNPRFSPNDQRAAGSKEGTTLYRAAFSVSTPGVKDLNVAEIKSENREGFSVTGFIAVSRVTTEDIPGTCPIQYPVVQDYHDPIKDSQENPRQQPSSKIPCLLNLFDGLRSVQASNWKSRGSHESNETSYESELLSGGGSTPLQ</sequence>
<name>A0AAE0YGV5_9GAST</name>
<protein>
    <submittedName>
        <fullName evidence="2">Uncharacterized protein</fullName>
    </submittedName>
</protein>
<dbReference type="Proteomes" id="UP001283361">
    <property type="component" value="Unassembled WGS sequence"/>
</dbReference>
<evidence type="ECO:0000313" key="2">
    <source>
        <dbReference type="EMBL" id="KAK3745032.1"/>
    </source>
</evidence>
<evidence type="ECO:0000313" key="3">
    <source>
        <dbReference type="Proteomes" id="UP001283361"/>
    </source>
</evidence>
<gene>
    <name evidence="2" type="ORF">RRG08_037647</name>
</gene>
<organism evidence="2 3">
    <name type="scientific">Elysia crispata</name>
    <name type="common">lettuce slug</name>
    <dbReference type="NCBI Taxonomy" id="231223"/>
    <lineage>
        <taxon>Eukaryota</taxon>
        <taxon>Metazoa</taxon>
        <taxon>Spiralia</taxon>
        <taxon>Lophotrochozoa</taxon>
        <taxon>Mollusca</taxon>
        <taxon>Gastropoda</taxon>
        <taxon>Heterobranchia</taxon>
        <taxon>Euthyneura</taxon>
        <taxon>Panpulmonata</taxon>
        <taxon>Sacoglossa</taxon>
        <taxon>Placobranchoidea</taxon>
        <taxon>Plakobranchidae</taxon>
        <taxon>Elysia</taxon>
    </lineage>
</organism>